<dbReference type="InParanoid" id="A0A4R6QFY1"/>
<dbReference type="AlphaFoldDB" id="A0A4R6QFY1"/>
<dbReference type="GO" id="GO:0016491">
    <property type="term" value="F:oxidoreductase activity"/>
    <property type="evidence" value="ECO:0007669"/>
    <property type="project" value="UniProtKB-KW"/>
</dbReference>
<keyword evidence="4" id="KW-1185">Reference proteome</keyword>
<dbReference type="Pfam" id="PF13561">
    <property type="entry name" value="adh_short_C2"/>
    <property type="match status" value="1"/>
</dbReference>
<dbReference type="CDD" id="cd05233">
    <property type="entry name" value="SDR_c"/>
    <property type="match status" value="1"/>
</dbReference>
<dbReference type="OrthoDB" id="9804774at2"/>
<dbReference type="Gene3D" id="3.40.50.720">
    <property type="entry name" value="NAD(P)-binding Rossmann-like Domain"/>
    <property type="match status" value="1"/>
</dbReference>
<evidence type="ECO:0000256" key="1">
    <source>
        <dbReference type="ARBA" id="ARBA00006484"/>
    </source>
</evidence>
<reference evidence="3 4" key="1">
    <citation type="submission" date="2019-03" db="EMBL/GenBank/DDBJ databases">
        <title>Genomic Encyclopedia of Type Strains, Phase IV (KMG-IV): sequencing the most valuable type-strain genomes for metagenomic binning, comparative biology and taxonomic classification.</title>
        <authorList>
            <person name="Goeker M."/>
        </authorList>
    </citation>
    <scope>NUCLEOTIDE SEQUENCE [LARGE SCALE GENOMIC DNA]</scope>
    <source>
        <strain evidence="3 4">DSM 16998</strain>
    </source>
</reference>
<comment type="caution">
    <text evidence="3">The sequence shown here is derived from an EMBL/GenBank/DDBJ whole genome shotgun (WGS) entry which is preliminary data.</text>
</comment>
<dbReference type="PANTHER" id="PTHR43943:SF17">
    <property type="entry name" value="3-PHENYLPROPIONATE-DIHYDRODIOL_CINNAMIC ACID-DIHYDRODIOL DEHYDROGENASE"/>
    <property type="match status" value="1"/>
</dbReference>
<evidence type="ECO:0000256" key="2">
    <source>
        <dbReference type="ARBA" id="ARBA00023002"/>
    </source>
</evidence>
<dbReference type="EMBL" id="SNXS01000014">
    <property type="protein sequence ID" value="TDP61300.1"/>
    <property type="molecule type" value="Genomic_DNA"/>
</dbReference>
<dbReference type="InterPro" id="IPR036291">
    <property type="entry name" value="NAD(P)-bd_dom_sf"/>
</dbReference>
<name>A0A4R6QFY1_9BURK</name>
<sequence length="255" mass="26673">MDLGLKGRRALITGGSRGIGRAIVETLAAEGVNLALCARGEAGVQEAVAAARAHGVQAYGQALDVRDRDAMEAWFSTATQQLGGLDMVISNVSTRPTERGDAMWREALEADLLQHVRLAELAVPVLLTGQEPSLLFIASIASVMTQLPPAEVAYGPMKAALINYAGQLASRNGAAGLRVNAVSPGPVFFEGGEWDRMRVSKPALYAAVSKLPALGRLGTPEEVAKAVVFLSSPAASYITGSNVRMDGGTIKTANF</sequence>
<accession>A0A4R6QFY1</accession>
<evidence type="ECO:0000313" key="3">
    <source>
        <dbReference type="EMBL" id="TDP61300.1"/>
    </source>
</evidence>
<gene>
    <name evidence="3" type="ORF">DES47_11472</name>
</gene>
<dbReference type="RefSeq" id="WP_133703811.1">
    <property type="nucleotide sequence ID" value="NZ_SNXS01000014.1"/>
</dbReference>
<evidence type="ECO:0000313" key="4">
    <source>
        <dbReference type="Proteomes" id="UP000295361"/>
    </source>
</evidence>
<protein>
    <submittedName>
        <fullName evidence="3">3-oxoacyl-[acyl-carrier protein] reductase</fullName>
    </submittedName>
</protein>
<dbReference type="SUPFAM" id="SSF51735">
    <property type="entry name" value="NAD(P)-binding Rossmann-fold domains"/>
    <property type="match status" value="1"/>
</dbReference>
<keyword evidence="2" id="KW-0560">Oxidoreductase</keyword>
<comment type="similarity">
    <text evidence="1">Belongs to the short-chain dehydrogenases/reductases (SDR) family.</text>
</comment>
<proteinExistence type="inferred from homology"/>
<dbReference type="InterPro" id="IPR002347">
    <property type="entry name" value="SDR_fam"/>
</dbReference>
<organism evidence="3 4">
    <name type="scientific">Roseateles toxinivorans</name>
    <dbReference type="NCBI Taxonomy" id="270368"/>
    <lineage>
        <taxon>Bacteria</taxon>
        <taxon>Pseudomonadati</taxon>
        <taxon>Pseudomonadota</taxon>
        <taxon>Betaproteobacteria</taxon>
        <taxon>Burkholderiales</taxon>
        <taxon>Sphaerotilaceae</taxon>
        <taxon>Roseateles</taxon>
    </lineage>
</organism>
<dbReference type="PANTHER" id="PTHR43943">
    <property type="entry name" value="DEHYDROGENASE/REDUCTASE (SDR FAMILY) MEMBER 4"/>
    <property type="match status" value="1"/>
</dbReference>
<dbReference type="Proteomes" id="UP000295361">
    <property type="component" value="Unassembled WGS sequence"/>
</dbReference>
<dbReference type="PRINTS" id="PR00081">
    <property type="entry name" value="GDHRDH"/>
</dbReference>